<sequence>MSEMRKSHRNSQKEREKGELTTEGEREKGKLTTEREREGERINRVEIEKNKVDGENSRMNRQKEK</sequence>
<protein>
    <submittedName>
        <fullName evidence="2">Uncharacterized protein</fullName>
    </submittedName>
</protein>
<organism evidence="2">
    <name type="scientific">Octopus bimaculoides</name>
    <name type="common">California two-spotted octopus</name>
    <dbReference type="NCBI Taxonomy" id="37653"/>
    <lineage>
        <taxon>Eukaryota</taxon>
        <taxon>Metazoa</taxon>
        <taxon>Spiralia</taxon>
        <taxon>Lophotrochozoa</taxon>
        <taxon>Mollusca</taxon>
        <taxon>Cephalopoda</taxon>
        <taxon>Coleoidea</taxon>
        <taxon>Octopodiformes</taxon>
        <taxon>Octopoda</taxon>
        <taxon>Incirrata</taxon>
        <taxon>Octopodidae</taxon>
        <taxon>Octopus</taxon>
    </lineage>
</organism>
<reference evidence="2" key="1">
    <citation type="submission" date="2015-07" db="EMBL/GenBank/DDBJ databases">
        <title>MeaNS - Measles Nucleotide Surveillance Program.</title>
        <authorList>
            <person name="Tran T."/>
            <person name="Druce J."/>
        </authorList>
    </citation>
    <scope>NUCLEOTIDE SEQUENCE</scope>
    <source>
        <strain evidence="2">UCB-OBI-ISO-001</strain>
        <tissue evidence="2">Gonad</tissue>
    </source>
</reference>
<name>A0A0L8HJC5_OCTBM</name>
<proteinExistence type="predicted"/>
<gene>
    <name evidence="2" type="ORF">OCBIM_22013274mg</name>
</gene>
<evidence type="ECO:0000256" key="1">
    <source>
        <dbReference type="SAM" id="MobiDB-lite"/>
    </source>
</evidence>
<dbReference type="AlphaFoldDB" id="A0A0L8HJC5"/>
<feature type="compositionally biased region" description="Basic and acidic residues" evidence="1">
    <location>
        <begin position="11"/>
        <end position="65"/>
    </location>
</feature>
<accession>A0A0L8HJC5</accession>
<feature type="compositionally biased region" description="Basic residues" evidence="1">
    <location>
        <begin position="1"/>
        <end position="10"/>
    </location>
</feature>
<feature type="region of interest" description="Disordered" evidence="1">
    <location>
        <begin position="1"/>
        <end position="65"/>
    </location>
</feature>
<evidence type="ECO:0000313" key="2">
    <source>
        <dbReference type="EMBL" id="KOF89327.1"/>
    </source>
</evidence>
<dbReference type="EMBL" id="KQ418005">
    <property type="protein sequence ID" value="KOF89327.1"/>
    <property type="molecule type" value="Genomic_DNA"/>
</dbReference>